<dbReference type="EMBL" id="CP007452">
    <property type="protein sequence ID" value="AHM57466.1"/>
    <property type="molecule type" value="Genomic_DNA"/>
</dbReference>
<gene>
    <name evidence="14" type="primary">murA2</name>
    <name evidence="12" type="synonym">murA</name>
    <name evidence="14" type="ORF">EAL2_c21850</name>
</gene>
<feature type="binding site" evidence="12">
    <location>
        <position position="318"/>
    </location>
    <ligand>
        <name>UDP-N-acetyl-alpha-D-glucosamine</name>
        <dbReference type="ChEBI" id="CHEBI:57705"/>
    </ligand>
</feature>
<dbReference type="FunFam" id="3.65.10.10:FF:000001">
    <property type="entry name" value="UDP-N-acetylglucosamine 1-carboxyvinyltransferase"/>
    <property type="match status" value="1"/>
</dbReference>
<organism evidence="14 15">
    <name type="scientific">Peptoclostridium acidaminophilum DSM 3953</name>
    <dbReference type="NCBI Taxonomy" id="1286171"/>
    <lineage>
        <taxon>Bacteria</taxon>
        <taxon>Bacillati</taxon>
        <taxon>Bacillota</taxon>
        <taxon>Clostridia</taxon>
        <taxon>Peptostreptococcales</taxon>
        <taxon>Peptoclostridiaceae</taxon>
        <taxon>Peptoclostridium</taxon>
    </lineage>
</organism>
<evidence type="ECO:0000256" key="9">
    <source>
        <dbReference type="ARBA" id="ARBA00023316"/>
    </source>
</evidence>
<evidence type="ECO:0000256" key="4">
    <source>
        <dbReference type="ARBA" id="ARBA00022618"/>
    </source>
</evidence>
<dbReference type="InterPro" id="IPR013792">
    <property type="entry name" value="RNA3'P_cycl/enolpyr_Trfase_a/b"/>
</dbReference>
<evidence type="ECO:0000256" key="6">
    <source>
        <dbReference type="ARBA" id="ARBA00022960"/>
    </source>
</evidence>
<comment type="similarity">
    <text evidence="10 12">Belongs to the EPSP synthase family. MurA subfamily.</text>
</comment>
<evidence type="ECO:0000256" key="12">
    <source>
        <dbReference type="HAMAP-Rule" id="MF_00111"/>
    </source>
</evidence>
<dbReference type="KEGG" id="eac:EAL2_c21850"/>
<keyword evidence="5 12" id="KW-0808">Transferase</keyword>
<evidence type="ECO:0000313" key="14">
    <source>
        <dbReference type="EMBL" id="AHM57466.1"/>
    </source>
</evidence>
<keyword evidence="7 12" id="KW-0573">Peptidoglycan synthesis</keyword>
<feature type="binding site" evidence="12">
    <location>
        <begin position="135"/>
        <end position="139"/>
    </location>
    <ligand>
        <name>UDP-N-acetyl-alpha-D-glucosamine</name>
        <dbReference type="ChEBI" id="CHEBI:57705"/>
    </ligand>
</feature>
<keyword evidence="15" id="KW-1185">Reference proteome</keyword>
<comment type="pathway">
    <text evidence="2 12">Cell wall biogenesis; peptidoglycan biosynthesis.</text>
</comment>
<keyword evidence="6 12" id="KW-0133">Cell shape</keyword>
<keyword evidence="8 12" id="KW-0131">Cell cycle</keyword>
<reference evidence="14 15" key="1">
    <citation type="journal article" date="2014" name="Genome Announc.">
        <title>Complete Genome Sequence of Amino Acid-Utilizing Eubacterium acidaminophilum al-2 (DSM 3953).</title>
        <authorList>
            <person name="Poehlein A."/>
            <person name="Andreesen J.R."/>
            <person name="Daniel R."/>
        </authorList>
    </citation>
    <scope>NUCLEOTIDE SEQUENCE [LARGE SCALE GENOMIC DNA]</scope>
    <source>
        <strain evidence="14 15">DSM 3953</strain>
    </source>
</reference>
<dbReference type="GO" id="GO:0005737">
    <property type="term" value="C:cytoplasm"/>
    <property type="evidence" value="ECO:0007669"/>
    <property type="project" value="UniProtKB-SubCell"/>
</dbReference>
<protein>
    <recommendedName>
        <fullName evidence="12">UDP-N-acetylglucosamine 1-carboxyvinyltransferase</fullName>
        <ecNumber evidence="12">2.5.1.7</ecNumber>
    </recommendedName>
    <alternativeName>
        <fullName evidence="12">Enoylpyruvate transferase</fullName>
    </alternativeName>
    <alternativeName>
        <fullName evidence="12">UDP-N-acetylglucosamine enolpyruvyl transferase</fullName>
        <shortName evidence="12">EPT</shortName>
    </alternativeName>
</protein>
<accession>W8U9C0</accession>
<feature type="domain" description="Enolpyruvate transferase" evidence="13">
    <location>
        <begin position="21"/>
        <end position="418"/>
    </location>
</feature>
<feature type="modified residue" description="2-(S-cysteinyl)pyruvic acid O-phosphothioketal" evidence="12">
    <location>
        <position position="130"/>
    </location>
</feature>
<dbReference type="NCBIfam" id="NF009470">
    <property type="entry name" value="PRK12830.1"/>
    <property type="match status" value="1"/>
</dbReference>
<dbReference type="PANTHER" id="PTHR43783">
    <property type="entry name" value="UDP-N-ACETYLGLUCOSAMINE 1-CARBOXYVINYLTRANSFERASE"/>
    <property type="match status" value="1"/>
</dbReference>
<dbReference type="GO" id="GO:0008360">
    <property type="term" value="P:regulation of cell shape"/>
    <property type="evidence" value="ECO:0007669"/>
    <property type="project" value="UniProtKB-KW"/>
</dbReference>
<dbReference type="PANTHER" id="PTHR43783:SF2">
    <property type="entry name" value="UDP-N-ACETYLGLUCOSAMINE 1-CARBOXYVINYLTRANSFERASE 2"/>
    <property type="match status" value="1"/>
</dbReference>
<feature type="binding site" evidence="12">
    <location>
        <begin position="36"/>
        <end position="37"/>
    </location>
    <ligand>
        <name>phosphoenolpyruvate</name>
        <dbReference type="ChEBI" id="CHEBI:58702"/>
    </ligand>
</feature>
<keyword evidence="4 12" id="KW-0132">Cell division</keyword>
<name>W8U9C0_PEPAC</name>
<dbReference type="InterPro" id="IPR050068">
    <property type="entry name" value="MurA_subfamily"/>
</dbReference>
<evidence type="ECO:0000259" key="13">
    <source>
        <dbReference type="Pfam" id="PF00275"/>
    </source>
</evidence>
<dbReference type="InterPro" id="IPR036968">
    <property type="entry name" value="Enolpyruvate_Tfrase_sf"/>
</dbReference>
<dbReference type="CDD" id="cd01555">
    <property type="entry name" value="UdpNAET"/>
    <property type="match status" value="1"/>
</dbReference>
<proteinExistence type="inferred from homology"/>
<keyword evidence="12" id="KW-0670">Pyruvate</keyword>
<feature type="binding site" evidence="12">
    <location>
        <position position="340"/>
    </location>
    <ligand>
        <name>UDP-N-acetyl-alpha-D-glucosamine</name>
        <dbReference type="ChEBI" id="CHEBI:57705"/>
    </ligand>
</feature>
<dbReference type="InterPro" id="IPR001986">
    <property type="entry name" value="Enolpyruvate_Tfrase_dom"/>
</dbReference>
<dbReference type="InterPro" id="IPR005750">
    <property type="entry name" value="UDP_GlcNAc_COvinyl_MurA"/>
</dbReference>
<dbReference type="HAMAP" id="MF_00111">
    <property type="entry name" value="MurA"/>
    <property type="match status" value="1"/>
</dbReference>
<feature type="binding site" evidence="12">
    <location>
        <position position="106"/>
    </location>
    <ligand>
        <name>UDP-N-acetyl-alpha-D-glucosamine</name>
        <dbReference type="ChEBI" id="CHEBI:57705"/>
    </ligand>
</feature>
<evidence type="ECO:0000256" key="2">
    <source>
        <dbReference type="ARBA" id="ARBA00004752"/>
    </source>
</evidence>
<dbReference type="PATRIC" id="fig|1286171.3.peg.2134"/>
<dbReference type="Proteomes" id="UP000019591">
    <property type="component" value="Chromosome"/>
</dbReference>
<keyword evidence="9 12" id="KW-0961">Cell wall biogenesis/degradation</keyword>
<keyword evidence="3 12" id="KW-0963">Cytoplasm</keyword>
<comment type="caution">
    <text evidence="12">Lacks conserved residue(s) required for the propagation of feature annotation.</text>
</comment>
<dbReference type="Pfam" id="PF00275">
    <property type="entry name" value="EPSP_synthase"/>
    <property type="match status" value="1"/>
</dbReference>
<feature type="active site" description="Proton donor" evidence="12">
    <location>
        <position position="130"/>
    </location>
</feature>
<dbReference type="GO" id="GO:0051301">
    <property type="term" value="P:cell division"/>
    <property type="evidence" value="ECO:0007669"/>
    <property type="project" value="UniProtKB-KW"/>
</dbReference>
<sequence>MCFVKFTIMGKGDDMGKFIIEGGSKLCGEVSIGGFKNAAVAILPACILASGKFKINNLPNISDIRMICKILSSMGADVEYDGKTAIIDTSGVTECFATYEMAKMLRASYYFLGAGLGRFNHAKVAYPGGCEIGTRPIDQHKKGFEALGAHVNLEHGIIEASAEKLIGQEVYMDIVSVGATMNIMLASVMAQGTTVIDNAAKEPHIVDLANFLNAMGAKIVGAGTDTIKIRGVERLNGCEYTVIPDQIEAGTFMAMAAATAGDVLVKDVIPIHMEPVSAKLREMGAEVIEYDDSIRVIGKEEMHAVNVKTLVYPGFPTDMQQPFTTLLLKAKGTSIVTETIFENRFGHVDELNRMGAGIMVENSTVIINGPQKLSGTSVKASDLRAGACLIIAGLMAQGVTEIEDIYHVERGYDDIAEKIRGIGGKISRIGEEDDDGL</sequence>
<evidence type="ECO:0000313" key="15">
    <source>
        <dbReference type="Proteomes" id="UP000019591"/>
    </source>
</evidence>
<dbReference type="UniPathway" id="UPA00219"/>
<dbReference type="SUPFAM" id="SSF55205">
    <property type="entry name" value="EPT/RTPC-like"/>
    <property type="match status" value="1"/>
</dbReference>
<dbReference type="GO" id="GO:0071555">
    <property type="term" value="P:cell wall organization"/>
    <property type="evidence" value="ECO:0007669"/>
    <property type="project" value="UniProtKB-KW"/>
</dbReference>
<dbReference type="Gene3D" id="3.65.10.10">
    <property type="entry name" value="Enolpyruvate transferase domain"/>
    <property type="match status" value="2"/>
</dbReference>
<evidence type="ECO:0000256" key="1">
    <source>
        <dbReference type="ARBA" id="ARBA00004496"/>
    </source>
</evidence>
<evidence type="ECO:0000256" key="10">
    <source>
        <dbReference type="ARBA" id="ARBA00038367"/>
    </source>
</evidence>
<comment type="subcellular location">
    <subcellularLocation>
        <location evidence="1 12">Cytoplasm</location>
    </subcellularLocation>
</comment>
<dbReference type="EC" id="2.5.1.7" evidence="12"/>
<dbReference type="GO" id="GO:0008760">
    <property type="term" value="F:UDP-N-acetylglucosamine 1-carboxyvinyltransferase activity"/>
    <property type="evidence" value="ECO:0007669"/>
    <property type="project" value="UniProtKB-UniRule"/>
</dbReference>
<dbReference type="STRING" id="1286171.EAL2_c21850"/>
<dbReference type="NCBIfam" id="NF006873">
    <property type="entry name" value="PRK09369.1"/>
    <property type="match status" value="1"/>
</dbReference>
<dbReference type="GO" id="GO:0019277">
    <property type="term" value="P:UDP-N-acetylgalactosamine biosynthetic process"/>
    <property type="evidence" value="ECO:0007669"/>
    <property type="project" value="InterPro"/>
</dbReference>
<evidence type="ECO:0000256" key="11">
    <source>
        <dbReference type="ARBA" id="ARBA00047527"/>
    </source>
</evidence>
<comment type="catalytic activity">
    <reaction evidence="11 12">
        <text>phosphoenolpyruvate + UDP-N-acetyl-alpha-D-glucosamine = UDP-N-acetyl-3-O-(1-carboxyvinyl)-alpha-D-glucosamine + phosphate</text>
        <dbReference type="Rhea" id="RHEA:18681"/>
        <dbReference type="ChEBI" id="CHEBI:43474"/>
        <dbReference type="ChEBI" id="CHEBI:57705"/>
        <dbReference type="ChEBI" id="CHEBI:58702"/>
        <dbReference type="ChEBI" id="CHEBI:68483"/>
        <dbReference type="EC" id="2.5.1.7"/>
    </reaction>
</comment>
<dbReference type="AlphaFoldDB" id="W8U9C0"/>
<evidence type="ECO:0000256" key="3">
    <source>
        <dbReference type="ARBA" id="ARBA00022490"/>
    </source>
</evidence>
<evidence type="ECO:0000256" key="7">
    <source>
        <dbReference type="ARBA" id="ARBA00022984"/>
    </source>
</evidence>
<dbReference type="eggNOG" id="COG0766">
    <property type="taxonomic scope" value="Bacteria"/>
</dbReference>
<dbReference type="GO" id="GO:0009252">
    <property type="term" value="P:peptidoglycan biosynthetic process"/>
    <property type="evidence" value="ECO:0007669"/>
    <property type="project" value="UniProtKB-UniRule"/>
</dbReference>
<dbReference type="NCBIfam" id="TIGR01072">
    <property type="entry name" value="murA"/>
    <property type="match status" value="1"/>
</dbReference>
<comment type="function">
    <text evidence="12">Cell wall formation. Adds enolpyruvyl to UDP-N-acetylglucosamine.</text>
</comment>
<dbReference type="HOGENOM" id="CLU_027387_0_0_9"/>
<evidence type="ECO:0000256" key="5">
    <source>
        <dbReference type="ARBA" id="ARBA00022679"/>
    </source>
</evidence>
<evidence type="ECO:0000256" key="8">
    <source>
        <dbReference type="ARBA" id="ARBA00023306"/>
    </source>
</evidence>